<dbReference type="EMBL" id="GBXM01011440">
    <property type="protein sequence ID" value="JAH97137.1"/>
    <property type="molecule type" value="Transcribed_RNA"/>
</dbReference>
<sequence>MYRRGGGRSCAVFGCTNSQKKLSIWRRETCELHSPLLHNGCPCLEPFSFYNFPRDKDKRRAWLEAVGKKSDYNASKSSVVCSIHFLYGSPTSEHPIPLLNMKRQARKSSKTVTSDNGDGSNGDAADTSAIKGILPNLKRKRAYKIMLEEEAILGETLEGSSQSEKRKLDIEGRYPQGSWEQATVEAIMNLRTFDTTTTTSQIAQTIIANLKDENDFLRAQNIKLQWELKSMQEKHSADLQATKEELLALKHRCTCTDEHSKTLPAVTIVPEAEVVEAIEIVHTGISELKSETGRPYSVGLLPAEQSEVRTLLIVDHAAPSEIMCTGANTKTKGNSESEV</sequence>
<proteinExistence type="predicted"/>
<keyword evidence="2 5" id="KW-0863">Zinc-finger</keyword>
<dbReference type="InterPro" id="IPR006612">
    <property type="entry name" value="THAP_Znf"/>
</dbReference>
<organism evidence="9">
    <name type="scientific">Anguilla anguilla</name>
    <name type="common">European freshwater eel</name>
    <name type="synonym">Muraena anguilla</name>
    <dbReference type="NCBI Taxonomy" id="7936"/>
    <lineage>
        <taxon>Eukaryota</taxon>
        <taxon>Metazoa</taxon>
        <taxon>Chordata</taxon>
        <taxon>Craniata</taxon>
        <taxon>Vertebrata</taxon>
        <taxon>Euteleostomi</taxon>
        <taxon>Actinopterygii</taxon>
        <taxon>Neopterygii</taxon>
        <taxon>Teleostei</taxon>
        <taxon>Anguilliformes</taxon>
        <taxon>Anguillidae</taxon>
        <taxon>Anguilla</taxon>
    </lineage>
</organism>
<keyword evidence="3" id="KW-0862">Zinc</keyword>
<evidence type="ECO:0000256" key="2">
    <source>
        <dbReference type="ARBA" id="ARBA00022771"/>
    </source>
</evidence>
<evidence type="ECO:0000256" key="3">
    <source>
        <dbReference type="ARBA" id="ARBA00022833"/>
    </source>
</evidence>
<evidence type="ECO:0000256" key="7">
    <source>
        <dbReference type="SAM" id="MobiDB-lite"/>
    </source>
</evidence>
<feature type="compositionally biased region" description="Low complexity" evidence="7">
    <location>
        <begin position="113"/>
        <end position="127"/>
    </location>
</feature>
<evidence type="ECO:0000256" key="6">
    <source>
        <dbReference type="SAM" id="Coils"/>
    </source>
</evidence>
<feature type="domain" description="THAP-type" evidence="8">
    <location>
        <begin position="1"/>
        <end position="100"/>
    </location>
</feature>
<dbReference type="GO" id="GO:0003677">
    <property type="term" value="F:DNA binding"/>
    <property type="evidence" value="ECO:0007669"/>
    <property type="project" value="UniProtKB-UniRule"/>
</dbReference>
<keyword evidence="1" id="KW-0479">Metal-binding</keyword>
<dbReference type="SUPFAM" id="SSF57716">
    <property type="entry name" value="Glucocorticoid receptor-like (DNA-binding domain)"/>
    <property type="match status" value="1"/>
</dbReference>
<reference evidence="9" key="2">
    <citation type="journal article" date="2015" name="Fish Shellfish Immunol.">
        <title>Early steps in the European eel (Anguilla anguilla)-Vibrio vulnificus interaction in the gills: Role of the RtxA13 toxin.</title>
        <authorList>
            <person name="Callol A."/>
            <person name="Pajuelo D."/>
            <person name="Ebbesson L."/>
            <person name="Teles M."/>
            <person name="MacKenzie S."/>
            <person name="Amaro C."/>
        </authorList>
    </citation>
    <scope>NUCLEOTIDE SEQUENCE</scope>
</reference>
<evidence type="ECO:0000256" key="5">
    <source>
        <dbReference type="PROSITE-ProRule" id="PRU00309"/>
    </source>
</evidence>
<reference evidence="9" key="1">
    <citation type="submission" date="2014-11" db="EMBL/GenBank/DDBJ databases">
        <authorList>
            <person name="Amaro Gonzalez C."/>
        </authorList>
    </citation>
    <scope>NUCLEOTIDE SEQUENCE</scope>
</reference>
<name>A0A0E9X322_ANGAN</name>
<evidence type="ECO:0000256" key="1">
    <source>
        <dbReference type="ARBA" id="ARBA00022723"/>
    </source>
</evidence>
<evidence type="ECO:0000259" key="8">
    <source>
        <dbReference type="PROSITE" id="PS50950"/>
    </source>
</evidence>
<keyword evidence="6" id="KW-0175">Coiled coil</keyword>
<feature type="region of interest" description="Disordered" evidence="7">
    <location>
        <begin position="104"/>
        <end position="127"/>
    </location>
</feature>
<dbReference type="AlphaFoldDB" id="A0A0E9X322"/>
<protein>
    <recommendedName>
        <fullName evidence="8">THAP-type domain-containing protein</fullName>
    </recommendedName>
</protein>
<dbReference type="Pfam" id="PF05485">
    <property type="entry name" value="THAP"/>
    <property type="match status" value="1"/>
</dbReference>
<dbReference type="GO" id="GO:0008270">
    <property type="term" value="F:zinc ion binding"/>
    <property type="evidence" value="ECO:0007669"/>
    <property type="project" value="UniProtKB-KW"/>
</dbReference>
<evidence type="ECO:0000256" key="4">
    <source>
        <dbReference type="ARBA" id="ARBA00023125"/>
    </source>
</evidence>
<dbReference type="PROSITE" id="PS50950">
    <property type="entry name" value="ZF_THAP"/>
    <property type="match status" value="1"/>
</dbReference>
<keyword evidence="4 5" id="KW-0238">DNA-binding</keyword>
<feature type="coiled-coil region" evidence="6">
    <location>
        <begin position="207"/>
        <end position="234"/>
    </location>
</feature>
<accession>A0A0E9X322</accession>
<evidence type="ECO:0000313" key="9">
    <source>
        <dbReference type="EMBL" id="JAH97137.1"/>
    </source>
</evidence>